<organism evidence="1">
    <name type="scientific">Ophidiomyces ophidiicola</name>
    <dbReference type="NCBI Taxonomy" id="1387563"/>
    <lineage>
        <taxon>Eukaryota</taxon>
        <taxon>Fungi</taxon>
        <taxon>Dikarya</taxon>
        <taxon>Ascomycota</taxon>
        <taxon>Pezizomycotina</taxon>
        <taxon>Eurotiomycetes</taxon>
        <taxon>Eurotiomycetidae</taxon>
        <taxon>Onygenales</taxon>
        <taxon>Onygenaceae</taxon>
        <taxon>Ophidiomyces</taxon>
    </lineage>
</organism>
<sequence length="533" mass="60229">MGDSLEERLRSHADAFDGLLSLIPAKYYYGEDTSDQWQRKKQTKEQARNAKRAKLDPNAAKTAKDVMDENARKRKREDGQPDSDEHELGSEKPREGLKRGNHKTKKQKKTESMENQPHTESIDNTQPTARSETDGRLKKKQDQKATKQEHKKQKQAEKAEKRKEKKTQKEKQPKVVQDHPDTAPEMPGESDPRSPEENDDDDGADEIAPIEGFSIQNASDKSDIDSSATSSPAANSALFDASNLPSGNSSISSAIPPTEDNTSNKKQEQTLKPKTPKSTPEELKHRLQKRLDELRAARHADGFNGKPAKNRQELIEARRQREEQRRAHKKEMRQKAKDEEQRLRDEAIAKRFSSKGSLLASPGSPAESITSIQNNFSFGRVIFADGQTTDANLTTLREQKKHRGAQDATTALKAAEAKKERLASLDEKKRADIEEKDMWLNAKKRAHGEKVKDDVSLLKKALQRKESIKKKSEKQWKERIEGVTKSKDARQAKREENIRKRREEKGSKGKKGKAKARPGFEGSFKTKAGGKKK</sequence>
<comment type="caution">
    <text evidence="1">The sequence shown here is derived from an EMBL/GenBank/DDBJ whole genome shotgun (WGS) entry which is preliminary data.</text>
</comment>
<reference evidence="1" key="1">
    <citation type="journal article" date="2022" name="bioRxiv">
        <title>Population genetic analysis of Ophidiomyces ophidiicola, the causative agent of snake fungal disease, indicates recent introductions to the USA.</title>
        <authorList>
            <person name="Ladner J.T."/>
            <person name="Palmer J.M."/>
            <person name="Ettinger C.L."/>
            <person name="Stajich J.E."/>
            <person name="Farrell T.M."/>
            <person name="Glorioso B.M."/>
            <person name="Lawson B."/>
            <person name="Price S.J."/>
            <person name="Stengle A.G."/>
            <person name="Grear D.A."/>
            <person name="Lorch J.M."/>
        </authorList>
    </citation>
    <scope>NUCLEOTIDE SEQUENCE</scope>
    <source>
        <strain evidence="1">NWHC 24266-5</strain>
    </source>
</reference>
<evidence type="ECO:0000313" key="1">
    <source>
        <dbReference type="EMBL" id="KAI2387919.1"/>
    </source>
</evidence>
<name>A0ACB8V037_9EURO</name>
<dbReference type="EMBL" id="JALBCA010000035">
    <property type="protein sequence ID" value="KAI2387919.1"/>
    <property type="molecule type" value="Genomic_DNA"/>
</dbReference>
<proteinExistence type="predicted"/>
<gene>
    <name evidence="1" type="ORF">LOY88_002877</name>
</gene>
<protein>
    <submittedName>
        <fullName evidence="1">Uncharacterized protein</fullName>
    </submittedName>
</protein>
<accession>A0ACB8V037</accession>